<evidence type="ECO:0000313" key="4">
    <source>
        <dbReference type="Proteomes" id="UP001596220"/>
    </source>
</evidence>
<keyword evidence="4" id="KW-1185">Reference proteome</keyword>
<name>A0ABW1P5I3_9PSEU</name>
<feature type="domain" description="SWIM-type" evidence="2">
    <location>
        <begin position="73"/>
        <end position="118"/>
    </location>
</feature>
<protein>
    <submittedName>
        <fullName evidence="3">DUF6011 domain-containing protein</fullName>
    </submittedName>
</protein>
<dbReference type="InterPro" id="IPR046053">
    <property type="entry name" value="DUF6011"/>
</dbReference>
<dbReference type="PROSITE" id="PS50966">
    <property type="entry name" value="ZF_SWIM"/>
    <property type="match status" value="1"/>
</dbReference>
<accession>A0ABW1P5I3</accession>
<sequence>MATTKATVKCTRCGRALRSAKSVADGYGRTCKARIAAARKAKAVEGVKPAAVAKAEELIELGAIVPLRGRRVFGVVASNGTDRYLTAPQACTCPAGLKSLTSDYRLCYHRVAAAILAAA</sequence>
<keyword evidence="1" id="KW-0862">Zinc</keyword>
<proteinExistence type="predicted"/>
<dbReference type="EMBL" id="JBHSQO010000013">
    <property type="protein sequence ID" value="MFC6090706.1"/>
    <property type="molecule type" value="Genomic_DNA"/>
</dbReference>
<dbReference type="Proteomes" id="UP001596220">
    <property type="component" value="Unassembled WGS sequence"/>
</dbReference>
<reference evidence="4" key="1">
    <citation type="journal article" date="2019" name="Int. J. Syst. Evol. Microbiol.">
        <title>The Global Catalogue of Microorganisms (GCM) 10K type strain sequencing project: providing services to taxonomists for standard genome sequencing and annotation.</title>
        <authorList>
            <consortium name="The Broad Institute Genomics Platform"/>
            <consortium name="The Broad Institute Genome Sequencing Center for Infectious Disease"/>
            <person name="Wu L."/>
            <person name="Ma J."/>
        </authorList>
    </citation>
    <scope>NUCLEOTIDE SEQUENCE [LARGE SCALE GENOMIC DNA]</scope>
    <source>
        <strain evidence="4">CGMCC 4.7246</strain>
    </source>
</reference>
<dbReference type="InterPro" id="IPR007527">
    <property type="entry name" value="Znf_SWIM"/>
</dbReference>
<keyword evidence="1" id="KW-0479">Metal-binding</keyword>
<organism evidence="3 4">
    <name type="scientific">Saccharothrix lopnurensis</name>
    <dbReference type="NCBI Taxonomy" id="1670621"/>
    <lineage>
        <taxon>Bacteria</taxon>
        <taxon>Bacillati</taxon>
        <taxon>Actinomycetota</taxon>
        <taxon>Actinomycetes</taxon>
        <taxon>Pseudonocardiales</taxon>
        <taxon>Pseudonocardiaceae</taxon>
        <taxon>Saccharothrix</taxon>
    </lineage>
</organism>
<dbReference type="RefSeq" id="WP_380636855.1">
    <property type="nucleotide sequence ID" value="NZ_JBHSQO010000013.1"/>
</dbReference>
<gene>
    <name evidence="3" type="ORF">ACFP3R_15605</name>
</gene>
<evidence type="ECO:0000259" key="2">
    <source>
        <dbReference type="PROSITE" id="PS50966"/>
    </source>
</evidence>
<evidence type="ECO:0000313" key="3">
    <source>
        <dbReference type="EMBL" id="MFC6090706.1"/>
    </source>
</evidence>
<keyword evidence="1" id="KW-0863">Zinc-finger</keyword>
<comment type="caution">
    <text evidence="3">The sequence shown here is derived from an EMBL/GenBank/DDBJ whole genome shotgun (WGS) entry which is preliminary data.</text>
</comment>
<evidence type="ECO:0000256" key="1">
    <source>
        <dbReference type="PROSITE-ProRule" id="PRU00325"/>
    </source>
</evidence>
<dbReference type="Pfam" id="PF19474">
    <property type="entry name" value="DUF6011"/>
    <property type="match status" value="1"/>
</dbReference>